<evidence type="ECO:0000259" key="8">
    <source>
        <dbReference type="PROSITE" id="PS50893"/>
    </source>
</evidence>
<evidence type="ECO:0000313" key="9">
    <source>
        <dbReference type="EMBL" id="NYS25380.1"/>
    </source>
</evidence>
<evidence type="ECO:0000256" key="5">
    <source>
        <dbReference type="ARBA" id="ARBA00022741"/>
    </source>
</evidence>
<dbReference type="PANTHER" id="PTHR43297:SF2">
    <property type="entry name" value="DIPEPTIDE TRANSPORT ATP-BINDING PROTEIN DPPD"/>
    <property type="match status" value="1"/>
</dbReference>
<sequence length="349" mass="37473">MMTDRALPPSAKTAPVLQVRDLVTEFTTDEGRLRAVDGVSFDLHAGQTLAVVGESGSGKSVTSLSVMGLLPARIGRVAGGSIKLDGKDLVGISERRMQRVRGNDIGMIFQEPMTSLTPVYTVGDQIAEAILTHRDISRRAARARAVELLEQVGIPEPKLRARAYPHQLSGGMRQRVMIAIALACDPRVLIADEPTTGLDVTIQAQILELLRRLQAETGMAILFITHDLGVVAEIADRVLVMYAGQMVEEAPVEALFAQPRMPYTIGLLGSTPRPGASALAAGAAPRLRAIPGNIPSPRALPQGCRFHPRCTHMREGLCTTAAPPLDSAAPGHQVRCARWRDVATQEART</sequence>
<dbReference type="SMART" id="SM00382">
    <property type="entry name" value="AAA"/>
    <property type="match status" value="1"/>
</dbReference>
<proteinExistence type="inferred from homology"/>
<keyword evidence="10" id="KW-1185">Reference proteome</keyword>
<dbReference type="Pfam" id="PF08352">
    <property type="entry name" value="oligo_HPY"/>
    <property type="match status" value="1"/>
</dbReference>
<dbReference type="InterPro" id="IPR050388">
    <property type="entry name" value="ABC_Ni/Peptide_Import"/>
</dbReference>
<dbReference type="InterPro" id="IPR027417">
    <property type="entry name" value="P-loop_NTPase"/>
</dbReference>
<keyword evidence="5" id="KW-0547">Nucleotide-binding</keyword>
<dbReference type="SUPFAM" id="SSF52540">
    <property type="entry name" value="P-loop containing nucleoside triphosphate hydrolases"/>
    <property type="match status" value="1"/>
</dbReference>
<dbReference type="InterPro" id="IPR003593">
    <property type="entry name" value="AAA+_ATPase"/>
</dbReference>
<dbReference type="PANTHER" id="PTHR43297">
    <property type="entry name" value="OLIGOPEPTIDE TRANSPORT ATP-BINDING PROTEIN APPD"/>
    <property type="match status" value="1"/>
</dbReference>
<dbReference type="GO" id="GO:0016887">
    <property type="term" value="F:ATP hydrolysis activity"/>
    <property type="evidence" value="ECO:0007669"/>
    <property type="project" value="InterPro"/>
</dbReference>
<accession>A0A7Z0HZX1</accession>
<dbReference type="InterPro" id="IPR003439">
    <property type="entry name" value="ABC_transporter-like_ATP-bd"/>
</dbReference>
<keyword evidence="6 9" id="KW-0067">ATP-binding</keyword>
<dbReference type="GO" id="GO:0055085">
    <property type="term" value="P:transmembrane transport"/>
    <property type="evidence" value="ECO:0007669"/>
    <property type="project" value="UniProtKB-ARBA"/>
</dbReference>
<dbReference type="InterPro" id="IPR013563">
    <property type="entry name" value="Oligopep_ABC_C"/>
</dbReference>
<evidence type="ECO:0000313" key="10">
    <source>
        <dbReference type="Proteomes" id="UP000529417"/>
    </source>
</evidence>
<comment type="similarity">
    <text evidence="2">Belongs to the ABC transporter superfamily.</text>
</comment>
<dbReference type="AlphaFoldDB" id="A0A7Z0HZX1"/>
<dbReference type="FunFam" id="3.40.50.300:FF:000016">
    <property type="entry name" value="Oligopeptide ABC transporter ATP-binding component"/>
    <property type="match status" value="1"/>
</dbReference>
<feature type="domain" description="ABC transporter" evidence="8">
    <location>
        <begin position="17"/>
        <end position="268"/>
    </location>
</feature>
<protein>
    <submittedName>
        <fullName evidence="9">ABC transporter ATP-binding protein</fullName>
    </submittedName>
</protein>
<keyword evidence="3" id="KW-0813">Transport</keyword>
<keyword evidence="4" id="KW-1003">Cell membrane</keyword>
<dbReference type="Gene3D" id="3.40.50.300">
    <property type="entry name" value="P-loop containing nucleotide triphosphate hydrolases"/>
    <property type="match status" value="1"/>
</dbReference>
<evidence type="ECO:0000256" key="7">
    <source>
        <dbReference type="ARBA" id="ARBA00023136"/>
    </source>
</evidence>
<evidence type="ECO:0000256" key="6">
    <source>
        <dbReference type="ARBA" id="ARBA00022840"/>
    </source>
</evidence>
<dbReference type="CDD" id="cd03257">
    <property type="entry name" value="ABC_NikE_OppD_transporters"/>
    <property type="match status" value="1"/>
</dbReference>
<organism evidence="9 10">
    <name type="scientific">Rhabdonatronobacter sediminivivens</name>
    <dbReference type="NCBI Taxonomy" id="2743469"/>
    <lineage>
        <taxon>Bacteria</taxon>
        <taxon>Pseudomonadati</taxon>
        <taxon>Pseudomonadota</taxon>
        <taxon>Alphaproteobacteria</taxon>
        <taxon>Rhodobacterales</taxon>
        <taxon>Paracoccaceae</taxon>
        <taxon>Rhabdonatronobacter</taxon>
    </lineage>
</organism>
<dbReference type="GO" id="GO:0005886">
    <property type="term" value="C:plasma membrane"/>
    <property type="evidence" value="ECO:0007669"/>
    <property type="project" value="UniProtKB-SubCell"/>
</dbReference>
<comment type="caution">
    <text evidence="9">The sequence shown here is derived from an EMBL/GenBank/DDBJ whole genome shotgun (WGS) entry which is preliminary data.</text>
</comment>
<name>A0A7Z0HZX1_9RHOB</name>
<evidence type="ECO:0000256" key="3">
    <source>
        <dbReference type="ARBA" id="ARBA00022448"/>
    </source>
</evidence>
<gene>
    <name evidence="9" type="ORF">HUK65_10285</name>
</gene>
<dbReference type="GO" id="GO:0015833">
    <property type="term" value="P:peptide transport"/>
    <property type="evidence" value="ECO:0007669"/>
    <property type="project" value="InterPro"/>
</dbReference>
<dbReference type="PROSITE" id="PS00211">
    <property type="entry name" value="ABC_TRANSPORTER_1"/>
    <property type="match status" value="1"/>
</dbReference>
<evidence type="ECO:0000256" key="2">
    <source>
        <dbReference type="ARBA" id="ARBA00005417"/>
    </source>
</evidence>
<evidence type="ECO:0000256" key="1">
    <source>
        <dbReference type="ARBA" id="ARBA00004417"/>
    </source>
</evidence>
<comment type="subcellular location">
    <subcellularLocation>
        <location evidence="1">Cell inner membrane</location>
        <topology evidence="1">Peripheral membrane protein</topology>
    </subcellularLocation>
</comment>
<dbReference type="Proteomes" id="UP000529417">
    <property type="component" value="Unassembled WGS sequence"/>
</dbReference>
<reference evidence="9 10" key="1">
    <citation type="journal article" date="2000" name="Arch. Microbiol.">
        <title>Rhodobaca bogoriensis gen. nov. and sp. nov., an alkaliphilic purple nonsulfur bacterium from African Rift Valley soda lakes.</title>
        <authorList>
            <person name="Milford A.D."/>
            <person name="Achenbach L.A."/>
            <person name="Jung D.O."/>
            <person name="Madigan M.T."/>
        </authorList>
    </citation>
    <scope>NUCLEOTIDE SEQUENCE [LARGE SCALE GENOMIC DNA]</scope>
    <source>
        <strain evidence="9 10">2376</strain>
    </source>
</reference>
<dbReference type="InterPro" id="IPR017871">
    <property type="entry name" value="ABC_transporter-like_CS"/>
</dbReference>
<dbReference type="EMBL" id="JACBXS010000018">
    <property type="protein sequence ID" value="NYS25380.1"/>
    <property type="molecule type" value="Genomic_DNA"/>
</dbReference>
<dbReference type="NCBIfam" id="TIGR01727">
    <property type="entry name" value="oligo_HPY"/>
    <property type="match status" value="1"/>
</dbReference>
<dbReference type="PROSITE" id="PS50893">
    <property type="entry name" value="ABC_TRANSPORTER_2"/>
    <property type="match status" value="1"/>
</dbReference>
<dbReference type="Pfam" id="PF00005">
    <property type="entry name" value="ABC_tran"/>
    <property type="match status" value="1"/>
</dbReference>
<dbReference type="GO" id="GO:0005524">
    <property type="term" value="F:ATP binding"/>
    <property type="evidence" value="ECO:0007669"/>
    <property type="project" value="UniProtKB-KW"/>
</dbReference>
<evidence type="ECO:0000256" key="4">
    <source>
        <dbReference type="ARBA" id="ARBA00022475"/>
    </source>
</evidence>
<keyword evidence="7" id="KW-0472">Membrane</keyword>